<gene>
    <name evidence="4 5" type="primary">LOC106075132</name>
</gene>
<dbReference type="InterPro" id="IPR020471">
    <property type="entry name" value="AKR"/>
</dbReference>
<dbReference type="OMA" id="DYDNMFD"/>
<dbReference type="AlphaFoldDB" id="A0A9W3B9Z1"/>
<dbReference type="CDD" id="cd19163">
    <property type="entry name" value="AKR_galDH"/>
    <property type="match status" value="1"/>
</dbReference>
<dbReference type="GeneID" id="106075132"/>
<dbReference type="Gene3D" id="3.20.20.100">
    <property type="entry name" value="NADP-dependent oxidoreductase domain"/>
    <property type="match status" value="1"/>
</dbReference>
<dbReference type="SUPFAM" id="SSF51430">
    <property type="entry name" value="NAD(P)-linked oxidoreductase"/>
    <property type="match status" value="1"/>
</dbReference>
<dbReference type="PRINTS" id="PR00069">
    <property type="entry name" value="ALDKETRDTASE"/>
</dbReference>
<evidence type="ECO:0000313" key="3">
    <source>
        <dbReference type="Proteomes" id="UP001165740"/>
    </source>
</evidence>
<dbReference type="OrthoDB" id="48988at2759"/>
<dbReference type="RefSeq" id="XP_055896253.1">
    <property type="nucleotide sequence ID" value="XM_056040278.1"/>
</dbReference>
<dbReference type="PANTHER" id="PTHR42686">
    <property type="entry name" value="GH17980P-RELATED"/>
    <property type="match status" value="1"/>
</dbReference>
<feature type="region of interest" description="Disordered" evidence="1">
    <location>
        <begin position="1"/>
        <end position="25"/>
    </location>
</feature>
<dbReference type="GO" id="GO:0005829">
    <property type="term" value="C:cytosol"/>
    <property type="evidence" value="ECO:0007669"/>
    <property type="project" value="TreeGrafter"/>
</dbReference>
<name>A0A9W3B9Z1_BIOGL</name>
<protein>
    <submittedName>
        <fullName evidence="4 5">Uncharacterized protein LOC106075132 isoform X1</fullName>
    </submittedName>
</protein>
<dbReference type="RefSeq" id="XP_055896244.1">
    <property type="nucleotide sequence ID" value="XM_056040269.1"/>
</dbReference>
<reference evidence="4 5" key="1">
    <citation type="submission" date="2025-04" db="UniProtKB">
        <authorList>
            <consortium name="RefSeq"/>
        </authorList>
    </citation>
    <scope>IDENTIFICATION</scope>
</reference>
<evidence type="ECO:0000259" key="2">
    <source>
        <dbReference type="Pfam" id="PF00248"/>
    </source>
</evidence>
<keyword evidence="3" id="KW-1185">Reference proteome</keyword>
<evidence type="ECO:0000313" key="4">
    <source>
        <dbReference type="RefSeq" id="XP_055896244.1"/>
    </source>
</evidence>
<dbReference type="PANTHER" id="PTHR42686:SF1">
    <property type="entry name" value="GH17980P-RELATED"/>
    <property type="match status" value="1"/>
</dbReference>
<dbReference type="GO" id="GO:0010349">
    <property type="term" value="F:L-galactose dehydrogenase activity"/>
    <property type="evidence" value="ECO:0007669"/>
    <property type="project" value="InterPro"/>
</dbReference>
<dbReference type="InterPro" id="IPR023210">
    <property type="entry name" value="NADP_OxRdtase_dom"/>
</dbReference>
<evidence type="ECO:0000256" key="1">
    <source>
        <dbReference type="SAM" id="MobiDB-lite"/>
    </source>
</evidence>
<dbReference type="Proteomes" id="UP001165740">
    <property type="component" value="Chromosome 1"/>
</dbReference>
<dbReference type="FunFam" id="3.20.20.100:FF:000011">
    <property type="entry name" value="Aldo/keto reductase"/>
    <property type="match status" value="1"/>
</dbReference>
<sequence>MSISNSPGQLPALSHDSNSPGQLPATYVDNFHSKEEISRMPYRCLGNTGLVVSALSFGASSLGSVFRSTIEDESVEIVKKAIRSGINYVDTAPWYGQRKSETILGKALKDIPRSSYYIATKVGRYEKDVTKMFDFSTDKTFWSVNQSLNLLGLEYIDVIQIHDIEFAPSLDIILQETLPALQKLKEEGKVKYIGITGYPLEPIKSVIEQSSIKIDVVLSYCRATMNDNILKEWLPYFQSRQVGVVNASPIGMGLLSSRGPPEWHPAPEKIKQTCTLAAAYCQERGVDISRLGLRFSLDQVDIPTTLVSTASLENLSKNLESVYTPLSDLETKVTQEVMERFFQPLNNAHWEGIELSKYQAQLSQN</sequence>
<evidence type="ECO:0000313" key="5">
    <source>
        <dbReference type="RefSeq" id="XP_055896253.1"/>
    </source>
</evidence>
<organism evidence="3 4">
    <name type="scientific">Biomphalaria glabrata</name>
    <name type="common">Bloodfluke planorb</name>
    <name type="synonym">Freshwater snail</name>
    <dbReference type="NCBI Taxonomy" id="6526"/>
    <lineage>
        <taxon>Eukaryota</taxon>
        <taxon>Metazoa</taxon>
        <taxon>Spiralia</taxon>
        <taxon>Lophotrochozoa</taxon>
        <taxon>Mollusca</taxon>
        <taxon>Gastropoda</taxon>
        <taxon>Heterobranchia</taxon>
        <taxon>Euthyneura</taxon>
        <taxon>Panpulmonata</taxon>
        <taxon>Hygrophila</taxon>
        <taxon>Lymnaeoidea</taxon>
        <taxon>Planorbidae</taxon>
        <taxon>Biomphalaria</taxon>
    </lineage>
</organism>
<feature type="domain" description="NADP-dependent oxidoreductase" evidence="2">
    <location>
        <begin position="55"/>
        <end position="333"/>
    </location>
</feature>
<dbReference type="InterPro" id="IPR044479">
    <property type="entry name" value="LGALDH-like"/>
</dbReference>
<dbReference type="Pfam" id="PF00248">
    <property type="entry name" value="Aldo_ket_red"/>
    <property type="match status" value="1"/>
</dbReference>
<accession>A0A9W3B9Z1</accession>
<proteinExistence type="predicted"/>
<dbReference type="InterPro" id="IPR036812">
    <property type="entry name" value="NAD(P)_OxRdtase_dom_sf"/>
</dbReference>